<dbReference type="Proteomes" id="UP000824890">
    <property type="component" value="Unassembled WGS sequence"/>
</dbReference>
<organism evidence="1 2">
    <name type="scientific">Brassica napus</name>
    <name type="common">Rape</name>
    <dbReference type="NCBI Taxonomy" id="3708"/>
    <lineage>
        <taxon>Eukaryota</taxon>
        <taxon>Viridiplantae</taxon>
        <taxon>Streptophyta</taxon>
        <taxon>Embryophyta</taxon>
        <taxon>Tracheophyta</taxon>
        <taxon>Spermatophyta</taxon>
        <taxon>Magnoliopsida</taxon>
        <taxon>eudicotyledons</taxon>
        <taxon>Gunneridae</taxon>
        <taxon>Pentapetalae</taxon>
        <taxon>rosids</taxon>
        <taxon>malvids</taxon>
        <taxon>Brassicales</taxon>
        <taxon>Brassicaceae</taxon>
        <taxon>Brassiceae</taxon>
        <taxon>Brassica</taxon>
    </lineage>
</organism>
<evidence type="ECO:0000313" key="1">
    <source>
        <dbReference type="EMBL" id="KAH0923957.1"/>
    </source>
</evidence>
<reference evidence="1 2" key="1">
    <citation type="submission" date="2021-05" db="EMBL/GenBank/DDBJ databases">
        <title>Genome Assembly of Synthetic Allotetraploid Brassica napus Reveals Homoeologous Exchanges between Subgenomes.</title>
        <authorList>
            <person name="Davis J.T."/>
        </authorList>
    </citation>
    <scope>NUCLEOTIDE SEQUENCE [LARGE SCALE GENOMIC DNA]</scope>
    <source>
        <strain evidence="2">cv. Da-Ae</strain>
        <tissue evidence="1">Seedling</tissue>
    </source>
</reference>
<evidence type="ECO:0000313" key="2">
    <source>
        <dbReference type="Proteomes" id="UP000824890"/>
    </source>
</evidence>
<name>A0ABQ8D3M7_BRANA</name>
<protein>
    <submittedName>
        <fullName evidence="1">Uncharacterized protein</fullName>
    </submittedName>
</protein>
<gene>
    <name evidence="1" type="ORF">HID58_023975</name>
</gene>
<dbReference type="EMBL" id="JAGKQM010000006">
    <property type="protein sequence ID" value="KAH0923957.1"/>
    <property type="molecule type" value="Genomic_DNA"/>
</dbReference>
<comment type="caution">
    <text evidence="1">The sequence shown here is derived from an EMBL/GenBank/DDBJ whole genome shotgun (WGS) entry which is preliminary data.</text>
</comment>
<proteinExistence type="predicted"/>
<sequence length="59" mass="6378">MLIFGHGVTVRAPVKDVGDGVKSGSICFVDDDIMIIVVRIVVSSILPRMKSYGIKRNSS</sequence>
<keyword evidence="2" id="KW-1185">Reference proteome</keyword>
<accession>A0ABQ8D3M7</accession>